<gene>
    <name evidence="5" type="ORF">QJT80_10125</name>
</gene>
<sequence>MMRITLPLCLSLLLSLSACKEPEIPVVTTRPAQVWTVKPHEQSSSSTYSGEIKARYEADLSFRVGGKLIARQADIGDEVHPKQSLARLDTTDLNLNIASARANVTAVEADVANARAELNRVNELYRKQFIGRAAVDNAQAAYDAANARLSAARSQLKLSGNQAAYTELYTDKSGLITALSAEVGQVVGAGQPIMHIAYDGEREVHIRVGETAGLQLKPGQLVNVSLWAQAQQSLPGKIREISPSTDSTRSFLVKISLLSAPSDLRLGLTADVSIPNPSKADTSFIPSTALYQDGKQPAVWVVNDKHEVHLQPITIVSYQEDGINVTGLTNGTQVIAAGVHKLNNGQVINPVPYDGKAGA</sequence>
<evidence type="ECO:0000259" key="4">
    <source>
        <dbReference type="Pfam" id="PF25954"/>
    </source>
</evidence>
<protein>
    <submittedName>
        <fullName evidence="5">Efflux RND transporter periplasmic adaptor subunit</fullName>
    </submittedName>
</protein>
<feature type="signal peptide" evidence="3">
    <location>
        <begin position="1"/>
        <end position="20"/>
    </location>
</feature>
<keyword evidence="2" id="KW-0175">Coiled coil</keyword>
<reference evidence="5" key="2">
    <citation type="submission" date="2023-04" db="EMBL/GenBank/DDBJ databases">
        <authorList>
            <person name="Beletskiy A.V."/>
            <person name="Mardanov A.V."/>
            <person name="Ravin N.V."/>
        </authorList>
    </citation>
    <scope>NUCLEOTIDE SEQUENCE</scope>
    <source>
        <strain evidence="5">GKL-01</strain>
    </source>
</reference>
<feature type="domain" description="CusB-like beta-barrel" evidence="4">
    <location>
        <begin position="205"/>
        <end position="274"/>
    </location>
</feature>
<evidence type="ECO:0000256" key="3">
    <source>
        <dbReference type="SAM" id="SignalP"/>
    </source>
</evidence>
<dbReference type="GO" id="GO:0015562">
    <property type="term" value="F:efflux transmembrane transporter activity"/>
    <property type="evidence" value="ECO:0007669"/>
    <property type="project" value="TreeGrafter"/>
</dbReference>
<dbReference type="PANTHER" id="PTHR30469">
    <property type="entry name" value="MULTIDRUG RESISTANCE PROTEIN MDTA"/>
    <property type="match status" value="1"/>
</dbReference>
<dbReference type="Gene3D" id="2.40.50.100">
    <property type="match status" value="1"/>
</dbReference>
<dbReference type="PANTHER" id="PTHR30469:SF18">
    <property type="entry name" value="RESISTANCE-NODULATION-CELL DIVISION (RND) EFFLUX MEMBRANE FUSION PROTEIN-RELATED"/>
    <property type="match status" value="1"/>
</dbReference>
<dbReference type="NCBIfam" id="TIGR01730">
    <property type="entry name" value="RND_mfp"/>
    <property type="match status" value="1"/>
</dbReference>
<proteinExistence type="inferred from homology"/>
<dbReference type="InterPro" id="IPR058792">
    <property type="entry name" value="Beta-barrel_RND_2"/>
</dbReference>
<dbReference type="EMBL" id="CP124755">
    <property type="protein sequence ID" value="WGZ89859.1"/>
    <property type="molecule type" value="Genomic_DNA"/>
</dbReference>
<keyword evidence="3" id="KW-0732">Signal</keyword>
<dbReference type="Gene3D" id="1.10.287.470">
    <property type="entry name" value="Helix hairpin bin"/>
    <property type="match status" value="1"/>
</dbReference>
<evidence type="ECO:0000313" key="5">
    <source>
        <dbReference type="EMBL" id="WGZ89859.1"/>
    </source>
</evidence>
<feature type="chain" id="PRO_5041698662" evidence="3">
    <location>
        <begin position="21"/>
        <end position="359"/>
    </location>
</feature>
<reference evidence="5" key="1">
    <citation type="journal article" date="2023" name="Int. J. Mol. Sci.">
        <title>Metagenomics Revealed a New Genus 'Candidatus Thiocaldithrix dubininis' gen. nov., sp. nov. and a New Species 'Candidatus Thiothrix putei' sp. nov. in the Family Thiotrichaceae, Some Members of Which Have Traits of Both Na+- and H+-Motive Energetics.</title>
        <authorList>
            <person name="Ravin N.V."/>
            <person name="Muntyan M.S."/>
            <person name="Smolyakov D.D."/>
            <person name="Rudenko T.S."/>
            <person name="Beletsky A.V."/>
            <person name="Mardanov A.V."/>
            <person name="Grabovich M.Y."/>
        </authorList>
    </citation>
    <scope>NUCLEOTIDE SEQUENCE</scope>
    <source>
        <strain evidence="5">GKL-01</strain>
    </source>
</reference>
<dbReference type="KEGG" id="tdu:QJT80_10125"/>
<dbReference type="Proteomes" id="UP001300672">
    <property type="component" value="Chromosome"/>
</dbReference>
<accession>A0AA95H6D6</accession>
<comment type="similarity">
    <text evidence="1">Belongs to the membrane fusion protein (MFP) (TC 8.A.1) family.</text>
</comment>
<evidence type="ECO:0000256" key="1">
    <source>
        <dbReference type="ARBA" id="ARBA00009477"/>
    </source>
</evidence>
<dbReference type="PROSITE" id="PS51257">
    <property type="entry name" value="PROKAR_LIPOPROTEIN"/>
    <property type="match status" value="1"/>
</dbReference>
<dbReference type="Gene3D" id="2.40.30.170">
    <property type="match status" value="1"/>
</dbReference>
<organism evidence="5">
    <name type="scientific">Candidatus Thiocaldithrix dubininis</name>
    <dbReference type="NCBI Taxonomy" id="3080823"/>
    <lineage>
        <taxon>Bacteria</taxon>
        <taxon>Pseudomonadati</taxon>
        <taxon>Pseudomonadota</taxon>
        <taxon>Gammaproteobacteria</taxon>
        <taxon>Thiotrichales</taxon>
        <taxon>Thiotrichaceae</taxon>
        <taxon>Candidatus Thiocaldithrix</taxon>
    </lineage>
</organism>
<feature type="coiled-coil region" evidence="2">
    <location>
        <begin position="97"/>
        <end position="155"/>
    </location>
</feature>
<dbReference type="InterPro" id="IPR006143">
    <property type="entry name" value="RND_pump_MFP"/>
</dbReference>
<name>A0AA95H6D6_9GAMM</name>
<dbReference type="SUPFAM" id="SSF111369">
    <property type="entry name" value="HlyD-like secretion proteins"/>
    <property type="match status" value="1"/>
</dbReference>
<dbReference type="Pfam" id="PF25954">
    <property type="entry name" value="Beta-barrel_RND_2"/>
    <property type="match status" value="1"/>
</dbReference>
<evidence type="ECO:0000256" key="2">
    <source>
        <dbReference type="SAM" id="Coils"/>
    </source>
</evidence>
<dbReference type="AlphaFoldDB" id="A0AA95H6D6"/>
<dbReference type="Gene3D" id="2.40.420.20">
    <property type="match status" value="1"/>
</dbReference>
<dbReference type="GO" id="GO:1990281">
    <property type="term" value="C:efflux pump complex"/>
    <property type="evidence" value="ECO:0007669"/>
    <property type="project" value="TreeGrafter"/>
</dbReference>